<evidence type="ECO:0000313" key="3">
    <source>
        <dbReference type="EMBL" id="MRZ51455.1"/>
    </source>
</evidence>
<evidence type="ECO:0000256" key="1">
    <source>
        <dbReference type="SAM" id="MobiDB-lite"/>
    </source>
</evidence>
<evidence type="ECO:0000313" key="4">
    <source>
        <dbReference type="EMBL" id="RHD72196.1"/>
    </source>
</evidence>
<evidence type="ECO:0000259" key="2">
    <source>
        <dbReference type="Pfam" id="PF04326"/>
    </source>
</evidence>
<dbReference type="AlphaFoldDB" id="A0A3R6C6P6"/>
<dbReference type="InterPro" id="IPR007421">
    <property type="entry name" value="Schlafen_AlbA_2_dom"/>
</dbReference>
<feature type="region of interest" description="Disordered" evidence="1">
    <location>
        <begin position="518"/>
        <end position="545"/>
    </location>
</feature>
<sequence length="618" mass="70916">MKEYLSNVLEILEEKGVLNESYDLEFKSAKGGLPRSLWESYSAFANSEGGTIILGVSEKDNYCYLDGLGEDVVRKWLDDFWNQINNKEKVSVNLLTAKDVRIEKVKDDINVLIIRVPPASFRYRPVYIGTDMLKGTYRRDHTGDYRCMPEEVKRMLADSLPDKPDSLVLEHSTIEDLDLPTLDQYRNILRSVKPMHPFLTLDNLPFLQRLGAWKVNRATGTYGLTAAGLLMFGKTQSIQEFFPDYHVDYQEISNQGSRWIDRIYPDGTWEANLFQFFHRVWPKLSFSLPKPFLLENGRRRDEGAIHEALREAFANSIIHADYRGQGGIVIKKYPDRFLFVNPGYMLVPLEQYYKGGCSVPRNTTIQTMFSLLGYGEKAGSGSLRIMSAWASAHWRKPFISMTNRPDRVCLDLKMEVLLPKDSLEHLEYIFGKDVRNMYGDALVILSTAEIEGVVSNLRLQGLLNKHSSEISIMLKDLCSQGYLNPENKGRWTSYHLNKGIGLKQGSLFENLDGHLNEKMDTSDKKDGHLNEKMDTSDKKDGHLGRNMQEIKSSELKSYIVEICSSRYLTIEEIAVKTRRTSKYLKNKIVSQLLKDGLLERLYPTTPNHPNQAYKKKQQ</sequence>
<protein>
    <submittedName>
        <fullName evidence="4">AAA family ATPase</fullName>
    </submittedName>
</protein>
<name>A0A3R6C6P6_PARDI</name>
<organism evidence="4 5">
    <name type="scientific">Parabacteroides distasonis</name>
    <dbReference type="NCBI Taxonomy" id="823"/>
    <lineage>
        <taxon>Bacteria</taxon>
        <taxon>Pseudomonadati</taxon>
        <taxon>Bacteroidota</taxon>
        <taxon>Bacteroidia</taxon>
        <taxon>Bacteroidales</taxon>
        <taxon>Tannerellaceae</taxon>
        <taxon>Parabacteroides</taxon>
    </lineage>
</organism>
<dbReference type="Proteomes" id="UP000441358">
    <property type="component" value="Unassembled WGS sequence"/>
</dbReference>
<dbReference type="InterPro" id="IPR038475">
    <property type="entry name" value="RecG_C_sf"/>
</dbReference>
<proteinExistence type="predicted"/>
<reference evidence="3 6" key="2">
    <citation type="journal article" date="2019" name="Nat. Med.">
        <title>A library of human gut bacterial isolates paired with longitudinal multiomics data enables mechanistic microbiome research.</title>
        <authorList>
            <person name="Poyet M."/>
            <person name="Groussin M."/>
            <person name="Gibbons S.M."/>
            <person name="Avila-Pacheco J."/>
            <person name="Jiang X."/>
            <person name="Kearney S.M."/>
            <person name="Perrotta A.R."/>
            <person name="Berdy B."/>
            <person name="Zhao S."/>
            <person name="Lieberman T.D."/>
            <person name="Swanson P.K."/>
            <person name="Smith M."/>
            <person name="Roesemann S."/>
            <person name="Alexander J.E."/>
            <person name="Rich S.A."/>
            <person name="Livny J."/>
            <person name="Vlamakis H."/>
            <person name="Clish C."/>
            <person name="Bullock K."/>
            <person name="Deik A."/>
            <person name="Scott J."/>
            <person name="Pierce K.A."/>
            <person name="Xavier R.J."/>
            <person name="Alm E.J."/>
        </authorList>
    </citation>
    <scope>NUCLEOTIDE SEQUENCE [LARGE SCALE GENOMIC DNA]</scope>
    <source>
        <strain evidence="3 6">BIOML-A32</strain>
    </source>
</reference>
<accession>A0A3R6C6P6</accession>
<evidence type="ECO:0000313" key="6">
    <source>
        <dbReference type="Proteomes" id="UP000441358"/>
    </source>
</evidence>
<dbReference type="Gene3D" id="3.30.950.30">
    <property type="entry name" value="Schlafen, AAA domain"/>
    <property type="match status" value="1"/>
</dbReference>
<feature type="compositionally biased region" description="Basic and acidic residues" evidence="1">
    <location>
        <begin position="518"/>
        <end position="543"/>
    </location>
</feature>
<dbReference type="Pfam" id="PF04326">
    <property type="entry name" value="SLFN_AlbA_2"/>
    <property type="match status" value="1"/>
</dbReference>
<dbReference type="PANTHER" id="PTHR30595:SF6">
    <property type="entry name" value="SCHLAFEN ALBA-2 DOMAIN-CONTAINING PROTEIN"/>
    <property type="match status" value="1"/>
</dbReference>
<dbReference type="PANTHER" id="PTHR30595">
    <property type="entry name" value="GLPR-RELATED TRANSCRIPTIONAL REPRESSOR"/>
    <property type="match status" value="1"/>
</dbReference>
<dbReference type="InterPro" id="IPR038461">
    <property type="entry name" value="Schlafen_AlbA_2_dom_sf"/>
</dbReference>
<dbReference type="Gene3D" id="3.30.565.60">
    <property type="match status" value="1"/>
</dbReference>
<dbReference type="EMBL" id="WKMC01000011">
    <property type="protein sequence ID" value="MRZ51455.1"/>
    <property type="molecule type" value="Genomic_DNA"/>
</dbReference>
<evidence type="ECO:0000313" key="5">
    <source>
        <dbReference type="Proteomes" id="UP000284660"/>
    </source>
</evidence>
<feature type="domain" description="Schlafen AlbA-2" evidence="2">
    <location>
        <begin position="20"/>
        <end position="139"/>
    </location>
</feature>
<dbReference type="Pfam" id="PF13749">
    <property type="entry name" value="HATPase_c_4"/>
    <property type="match status" value="1"/>
</dbReference>
<dbReference type="EMBL" id="QSJN01000012">
    <property type="protein sequence ID" value="RHD72196.1"/>
    <property type="molecule type" value="Genomic_DNA"/>
</dbReference>
<dbReference type="RefSeq" id="WP_008781070.1">
    <property type="nucleotide sequence ID" value="NZ_CAXSUO010000010.1"/>
</dbReference>
<gene>
    <name evidence="4" type="ORF">DW782_17100</name>
    <name evidence="3" type="ORF">GKD66_14720</name>
</gene>
<comment type="caution">
    <text evidence="4">The sequence shown here is derived from an EMBL/GenBank/DDBJ whole genome shotgun (WGS) entry which is preliminary data.</text>
</comment>
<reference evidence="4 5" key="1">
    <citation type="submission" date="2018-08" db="EMBL/GenBank/DDBJ databases">
        <title>A genome reference for cultivated species of the human gut microbiota.</title>
        <authorList>
            <person name="Zou Y."/>
            <person name="Xue W."/>
            <person name="Luo G."/>
        </authorList>
    </citation>
    <scope>NUCLEOTIDE SEQUENCE [LARGE SCALE GENOMIC DNA]</scope>
    <source>
        <strain evidence="4 5">AM30-4</strain>
    </source>
</reference>
<dbReference type="Proteomes" id="UP000284660">
    <property type="component" value="Unassembled WGS sequence"/>
</dbReference>